<dbReference type="InterPro" id="IPR053158">
    <property type="entry name" value="CapK_Type1_Caps_Biosynth"/>
</dbReference>
<dbReference type="PANTHER" id="PTHR36932">
    <property type="entry name" value="CAPSULAR POLYSACCHARIDE BIOSYNTHESIS PROTEIN"/>
    <property type="match status" value="1"/>
</dbReference>
<dbReference type="STRING" id="465721.ACG33_10160"/>
<accession>A0A127FCZ9</accession>
<dbReference type="GO" id="GO:0047475">
    <property type="term" value="F:phenylacetate-CoA ligase activity"/>
    <property type="evidence" value="ECO:0007669"/>
    <property type="project" value="UniProtKB-EC"/>
</dbReference>
<dbReference type="RefSeq" id="WP_157071753.1">
    <property type="nucleotide sequence ID" value="NZ_CP011971.1"/>
</dbReference>
<dbReference type="AlphaFoldDB" id="A0A127FCZ9"/>
<dbReference type="InterPro" id="IPR042099">
    <property type="entry name" value="ANL_N_sf"/>
</dbReference>
<dbReference type="OrthoDB" id="580775at2"/>
<keyword evidence="2" id="KW-1185">Reference proteome</keyword>
<dbReference type="EMBL" id="CP011971">
    <property type="protein sequence ID" value="AMN47458.1"/>
    <property type="molecule type" value="Genomic_DNA"/>
</dbReference>
<dbReference type="Proteomes" id="UP000070250">
    <property type="component" value="Chromosome"/>
</dbReference>
<proteinExistence type="predicted"/>
<dbReference type="PANTHER" id="PTHR36932:SF1">
    <property type="entry name" value="CAPSULAR POLYSACCHARIDE BIOSYNTHESIS PROTEIN"/>
    <property type="match status" value="1"/>
</dbReference>
<organism evidence="1 2">
    <name type="scientific">Steroidobacter denitrificans</name>
    <dbReference type="NCBI Taxonomy" id="465721"/>
    <lineage>
        <taxon>Bacteria</taxon>
        <taxon>Pseudomonadati</taxon>
        <taxon>Pseudomonadota</taxon>
        <taxon>Gammaproteobacteria</taxon>
        <taxon>Steroidobacterales</taxon>
        <taxon>Steroidobacteraceae</taxon>
        <taxon>Steroidobacter</taxon>
    </lineage>
</organism>
<dbReference type="PATRIC" id="fig|465721.4.peg.2162"/>
<sequence length="446" mass="51186">MMEALSKHVFYPLWDIRERADRLAELKRLEKSQYWSPERLRELQINRLQSIVQHAFKSCPFYANFYRDLNLRIEDIADLRKLPLVSKSDVREGLNDFLSKSFGKETIYESRTGGSTGRALTLYFDKRCQEHRNAAAMRSDRWAGRDLGTKTAGIWGNPPRTAGFKDWVRSSFLNRLVYLDTMAINEQSVCNFVSMWKRQRPKVIFGHSHSIYMLARYLENLGVEEVRPVGIIATSMMLLDHERSVIEQVMGCKVSNRYGCEEVGLISAECPEHRKMHVNSEHVIVELLRRDGQPALPGEEAEVVVTDLINYTMPLIRYRVEDMAVGVEGVCDCGRGLPMIDKIIGRVADFLQKADGTLVAGVSLVERTLTDIKGLDQMQLIQELRDELQVNIVPGRLYTPQSKVLLHDELKRVFGDVMRIQINELSSLPQEKTGKYRFSINKVMQS</sequence>
<dbReference type="EC" id="6.2.1.30" evidence="1"/>
<dbReference type="KEGG" id="sdf:ACG33_10160"/>
<name>A0A127FCZ9_STEDE</name>
<evidence type="ECO:0000313" key="2">
    <source>
        <dbReference type="Proteomes" id="UP000070250"/>
    </source>
</evidence>
<reference evidence="1 2" key="1">
    <citation type="submission" date="2015-06" db="EMBL/GenBank/DDBJ databases">
        <title>A Comprehensive Approach to Explore the Metabolic and Phylogenetic Diversity of Bacterial Steroid Degradation in the Environment: Testosterone as an Example.</title>
        <authorList>
            <person name="Yang F.-C."/>
            <person name="Chen Y.-L."/>
            <person name="Yu C.-P."/>
            <person name="Tang S.-L."/>
            <person name="Wang P.-H."/>
            <person name="Ismail W."/>
            <person name="Wang C.-H."/>
            <person name="Yang C.-Y."/>
            <person name="Chiang Y.-R."/>
        </authorList>
    </citation>
    <scope>NUCLEOTIDE SEQUENCE [LARGE SCALE GENOMIC DNA]</scope>
    <source>
        <strain evidence="1 2">DSM 18526</strain>
    </source>
</reference>
<keyword evidence="1" id="KW-0436">Ligase</keyword>
<protein>
    <submittedName>
        <fullName evidence="1">Phenylacetate-CoA ligase</fullName>
        <ecNumber evidence="1">6.2.1.30</ecNumber>
    </submittedName>
</protein>
<gene>
    <name evidence="1" type="ORF">ACG33_10160</name>
</gene>
<evidence type="ECO:0000313" key="1">
    <source>
        <dbReference type="EMBL" id="AMN47458.1"/>
    </source>
</evidence>
<dbReference type="Gene3D" id="3.40.50.12780">
    <property type="entry name" value="N-terminal domain of ligase-like"/>
    <property type="match status" value="1"/>
</dbReference>